<feature type="compositionally biased region" description="Low complexity" evidence="1">
    <location>
        <begin position="614"/>
        <end position="625"/>
    </location>
</feature>
<dbReference type="AlphaFoldDB" id="A0A4U7AZG5"/>
<feature type="region of interest" description="Disordered" evidence="1">
    <location>
        <begin position="1"/>
        <end position="25"/>
    </location>
</feature>
<comment type="caution">
    <text evidence="2">The sequence shown here is derived from an EMBL/GenBank/DDBJ whole genome shotgun (WGS) entry which is preliminary data.</text>
</comment>
<proteinExistence type="predicted"/>
<evidence type="ECO:0000256" key="1">
    <source>
        <dbReference type="SAM" id="MobiDB-lite"/>
    </source>
</evidence>
<evidence type="ECO:0000313" key="3">
    <source>
        <dbReference type="Proteomes" id="UP000308133"/>
    </source>
</evidence>
<feature type="region of interest" description="Disordered" evidence="1">
    <location>
        <begin position="288"/>
        <end position="334"/>
    </location>
</feature>
<feature type="compositionally biased region" description="Low complexity" evidence="1">
    <location>
        <begin position="547"/>
        <end position="556"/>
    </location>
</feature>
<name>A0A4U7AZG5_9PEZI</name>
<feature type="compositionally biased region" description="Polar residues" evidence="1">
    <location>
        <begin position="567"/>
        <end position="579"/>
    </location>
</feature>
<feature type="region of interest" description="Disordered" evidence="1">
    <location>
        <begin position="493"/>
        <end position="523"/>
    </location>
</feature>
<accession>A0A4U7AZG5</accession>
<dbReference type="Proteomes" id="UP000308133">
    <property type="component" value="Unassembled WGS sequence"/>
</dbReference>
<feature type="compositionally biased region" description="Low complexity" evidence="1">
    <location>
        <begin position="504"/>
        <end position="513"/>
    </location>
</feature>
<organism evidence="2 3">
    <name type="scientific">Elsinoe australis</name>
    <dbReference type="NCBI Taxonomy" id="40998"/>
    <lineage>
        <taxon>Eukaryota</taxon>
        <taxon>Fungi</taxon>
        <taxon>Dikarya</taxon>
        <taxon>Ascomycota</taxon>
        <taxon>Pezizomycotina</taxon>
        <taxon>Dothideomycetes</taxon>
        <taxon>Dothideomycetidae</taxon>
        <taxon>Myriangiales</taxon>
        <taxon>Elsinoaceae</taxon>
        <taxon>Elsinoe</taxon>
    </lineage>
</organism>
<gene>
    <name evidence="2" type="ORF">C1H76_6755</name>
</gene>
<feature type="compositionally biased region" description="Polar residues" evidence="1">
    <location>
        <begin position="645"/>
        <end position="654"/>
    </location>
</feature>
<sequence length="654" mass="72220">MPVSTRSRGLTPDGEQAEPPCTTPTSKSIIEVVSSQSSSMAVTRIAPHLPCQSQQPICQSQFQYFRQIDPVFTNPTEDRTASYNGDPNDLQAIQCVINDGCYISRIVAPLSVLVAMAGQRNIEHDLRCIVRAILMVVVTFALRANCPCGPIFPLEEELLRLFLVRNKVTAPQELLGIFSNELRLGQALRSLVQISAEKMRMGSPGFKLGIITRVQDELAYHVRSDLTAAEGIITTIWIFLEKNNAEHITEVLPIVRPDHIERINRFSPPCIPQHWIYPFYDPGYTSCESEQMPGRPSQNFSPTQPPSLLGKRERDESGGTEQPGRSRLRPSPLMDVTDDLPRTFSADDILNLPGIDYLCDNNLLRVALHYTNIDILNRMASTNNAFANDEFEASSYTSPAPISSRLDEAIHKLAMRHGLLNVKISDELLLLRAVFNSARRANGLQSIPESPINSFSCAVLEIHFAQTLAAMEEIYSTIPRAWGYNGSSDSVYSDNTSPARYSEESSSSSSSSGHSHHDNLHTTYGSSNSFHSFNSSHFAPEHTPPHSSNLSSSGSNPHARRFRHSHGLTNSSYQQQSPTYAPGTPPCPSPLPFTGADDQLRSPDLSGRQSVPVEGQQHQQAGSAGHAEHVPGWSREAEGQRGNGHYSTTAQWRR</sequence>
<reference evidence="2 3" key="1">
    <citation type="submission" date="2018-02" db="EMBL/GenBank/DDBJ databases">
        <title>Draft genome sequences of Elsinoe sp., causing black scab on jojoba.</title>
        <authorList>
            <person name="Stodart B."/>
            <person name="Jeffress S."/>
            <person name="Ash G."/>
            <person name="Arun Chinnappa K."/>
        </authorList>
    </citation>
    <scope>NUCLEOTIDE SEQUENCE [LARGE SCALE GENOMIC DNA]</scope>
    <source>
        <strain evidence="2 3">Hillstone_2</strain>
    </source>
</reference>
<evidence type="ECO:0000313" key="2">
    <source>
        <dbReference type="EMBL" id="TKX21214.1"/>
    </source>
</evidence>
<feature type="region of interest" description="Disordered" evidence="1">
    <location>
        <begin position="535"/>
        <end position="654"/>
    </location>
</feature>
<dbReference type="EMBL" id="PTQR01000082">
    <property type="protein sequence ID" value="TKX21214.1"/>
    <property type="molecule type" value="Genomic_DNA"/>
</dbReference>
<protein>
    <submittedName>
        <fullName evidence="2">Uncharacterized protein</fullName>
    </submittedName>
</protein>